<dbReference type="EMBL" id="AKFS01000033">
    <property type="protein sequence ID" value="EJF50633.1"/>
    <property type="molecule type" value="Genomic_DNA"/>
</dbReference>
<keyword evidence="10" id="KW-0464">Manganese</keyword>
<evidence type="ECO:0000313" key="15">
    <source>
        <dbReference type="Proteomes" id="UP000004578"/>
    </source>
</evidence>
<dbReference type="Pfam" id="PF18525">
    <property type="entry name" value="Cas9_C"/>
    <property type="match status" value="1"/>
</dbReference>
<evidence type="ECO:0000256" key="9">
    <source>
        <dbReference type="ARBA" id="ARBA00023125"/>
    </source>
</evidence>
<dbReference type="Pfam" id="PF01844">
    <property type="entry name" value="HNH"/>
    <property type="match status" value="1"/>
</dbReference>
<dbReference type="Pfam" id="PF18470">
    <property type="entry name" value="Cas9_a"/>
    <property type="match status" value="1"/>
</dbReference>
<dbReference type="Proteomes" id="UP000004578">
    <property type="component" value="Unassembled WGS sequence"/>
</dbReference>
<dbReference type="InterPro" id="IPR041225">
    <property type="entry name" value="Cas9_Topo"/>
</dbReference>
<dbReference type="NCBIfam" id="TIGR01865">
    <property type="entry name" value="cas_Csn1"/>
    <property type="match status" value="1"/>
</dbReference>
<evidence type="ECO:0000256" key="6">
    <source>
        <dbReference type="ARBA" id="ARBA00022842"/>
    </source>
</evidence>
<dbReference type="AlphaFoldDB" id="J1HXP8"/>
<dbReference type="Gene3D" id="1.10.30.50">
    <property type="match status" value="1"/>
</dbReference>
<evidence type="ECO:0000256" key="10">
    <source>
        <dbReference type="ARBA" id="ARBA00023211"/>
    </source>
</evidence>
<dbReference type="GO" id="GO:0004519">
    <property type="term" value="F:endonuclease activity"/>
    <property type="evidence" value="ECO:0007669"/>
    <property type="project" value="UniProtKB-UniRule"/>
</dbReference>
<dbReference type="Gene3D" id="3.30.70.3520">
    <property type="match status" value="1"/>
</dbReference>
<dbReference type="GO" id="GO:0003723">
    <property type="term" value="F:RNA binding"/>
    <property type="evidence" value="ECO:0007669"/>
    <property type="project" value="UniProtKB-UniRule"/>
</dbReference>
<dbReference type="InterPro" id="IPR036397">
    <property type="entry name" value="RNaseH_sf"/>
</dbReference>
<evidence type="ECO:0000256" key="5">
    <source>
        <dbReference type="ARBA" id="ARBA00022801"/>
    </source>
</evidence>
<reference evidence="14 15" key="1">
    <citation type="submission" date="2012-05" db="EMBL/GenBank/DDBJ databases">
        <authorList>
            <person name="Harkins D.M."/>
            <person name="Madupu R."/>
            <person name="Durkin A.S."/>
            <person name="Torralba M."/>
            <person name="Methe B."/>
            <person name="Sutton G.G."/>
            <person name="Nelson K.E."/>
        </authorList>
    </citation>
    <scope>NUCLEOTIDE SEQUENCE [LARGE SCALE GENOMIC DNA]</scope>
    <source>
        <strain evidence="14 15">F0490</strain>
    </source>
</reference>
<evidence type="ECO:0000256" key="2">
    <source>
        <dbReference type="ARBA" id="ARBA00022722"/>
    </source>
</evidence>
<comment type="subunit">
    <text evidence="11">Monomer. Binds crRNA and tracrRNA.</text>
</comment>
<keyword evidence="2 12" id="KW-0540">Nuclease</keyword>
<dbReference type="InterPro" id="IPR041217">
    <property type="entry name" value="Cas9_C"/>
</dbReference>
<dbReference type="InterPro" id="IPR041383">
    <property type="entry name" value="RuvC_III"/>
</dbReference>
<dbReference type="GO" id="GO:0008270">
    <property type="term" value="F:zinc ion binding"/>
    <property type="evidence" value="ECO:0007669"/>
    <property type="project" value="InterPro"/>
</dbReference>
<dbReference type="PROSITE" id="PS51749">
    <property type="entry name" value="HNH_CAS9"/>
    <property type="match status" value="1"/>
</dbReference>
<evidence type="ECO:0000256" key="4">
    <source>
        <dbReference type="ARBA" id="ARBA00022759"/>
    </source>
</evidence>
<keyword evidence="7" id="KW-0694">RNA-binding</keyword>
<sequence length="1113" mass="125247">MSASSQNVERIRYKVGIDVGLRSIGFCAVQVDADDRPVKLLNTVVHVHDAGVSPADAKKADTRKLVSGVARRTRRLYRTRKRRLVDLDRQLDGLGWPLVDPARFADPREPWFAREKLVSGRVDDADERKELLSVALRHIAHHRGWRNPYSTVESLQADAPPSEFLQGLNQRVSEKLGTELDPGLTQGQLVAKLLHRFPNAKIRGPEGILRGKLHQSDNAGELRLICRTQGLDCHITEELVRLVFQAKSPKANKEMRKRIGRDQLPGQGAHIRAEKAHPVFQRFRIVAVLANLRIREAHVDRRLTAEEMRTLTDFLLGLAGSEQPTWEELADNLNIERHQLRGTAKASVDGAPALRFPPIDATTDRIYASKLKWLAEWWRQADEERRGYMVDALSNSGGSEDEPYLDDEIAEMLEQASEEDQAKLDSLHLPGGRASYCLDTLRRLTDAMLGGGLDLFEARKAVFHVDDDWAPPTDPIGAPVGNPPVDRVLKHVARWLEAATGRWGAPQTINIEHVREGLGSEKAARELTRMNDRRRRNNQKLVEEMGEKLGMSGRIRRSDRMRYEAIRRQNCECLYCGQPITYQTMEMDHIVPRAGAASTNSRSNLAAVCRRCNHQKGKLPFAVWAESQDSPAEVRLQDAVQRVRHWLRDAGMGQKELQALRVQVIARLKSKRPDEEFDGRSMESIAWMANELRARVEAQYRGSGTTVRVYRGALTAEARKASGFEGRVNLIGGRGKDRFDRRHHAMDALVIALMNQSVAQTLALRLNMRDSQWLTQSEQTWRQFHGAPGEAARKWEAWDRDMRDASDLFNLALDGGRIPITENVRLRVGNGRVHEDGVIRFKPEYEVKGKTIKGGEARLLGDSLPSEQIDRAETPALWTALTRLPEYDRKSGLPENPDRVIRVNGAVVQATDRIRFFGTPASVAVRGGYAKLGESIHHARIYRINGKTPKYAMIRVYTIDLMRLNHEDIFTAVLKPSTISMRCAEKKLKYAIAEGNAEQIGWLVEGDQLELDAAAYAKGVGADLMREYPMATCWRVAGFPDEAKLRLRPVLLAAEGMGEDAPKFMREVLENQGWRPAVNALLSPGSVRVVRRNVLGEPRFKSSGHLPTTVDLV</sequence>
<evidence type="ECO:0000256" key="3">
    <source>
        <dbReference type="ARBA" id="ARBA00022723"/>
    </source>
</evidence>
<evidence type="ECO:0000256" key="12">
    <source>
        <dbReference type="PROSITE-ProRule" id="PRU01085"/>
    </source>
</evidence>
<keyword evidence="5 12" id="KW-0378">Hydrolase</keyword>
<dbReference type="RefSeq" id="WP_005867678.1">
    <property type="nucleotide sequence ID" value="NZ_AKFS01000033.1"/>
</dbReference>
<keyword evidence="6" id="KW-0460">Magnesium</keyword>
<dbReference type="OrthoDB" id="9802901at2"/>
<accession>J1HXP8</accession>
<dbReference type="Gene3D" id="3.30.420.10">
    <property type="entry name" value="Ribonuclease H-like superfamily/Ribonuclease H"/>
    <property type="match status" value="2"/>
</dbReference>
<protein>
    <submittedName>
        <fullName evidence="14">HNH endonuclease domain protein</fullName>
    </submittedName>
</protein>
<evidence type="ECO:0000256" key="8">
    <source>
        <dbReference type="ARBA" id="ARBA00023118"/>
    </source>
</evidence>
<comment type="caution">
    <text evidence="14">The sequence shown here is derived from an EMBL/GenBank/DDBJ whole genome shotgun (WGS) entry which is preliminary data.</text>
</comment>
<keyword evidence="8" id="KW-0051">Antiviral defense</keyword>
<dbReference type="InterPro" id="IPR028629">
    <property type="entry name" value="Cas9"/>
</dbReference>
<dbReference type="GO" id="GO:0003677">
    <property type="term" value="F:DNA binding"/>
    <property type="evidence" value="ECO:0007669"/>
    <property type="project" value="UniProtKB-UniRule"/>
</dbReference>
<keyword evidence="4 12" id="KW-0255">Endonuclease</keyword>
<evidence type="ECO:0000256" key="11">
    <source>
        <dbReference type="ARBA" id="ARBA00046380"/>
    </source>
</evidence>
<keyword evidence="15" id="KW-1185">Reference proteome</keyword>
<gene>
    <name evidence="14" type="ORF">HMPREF1317_1961</name>
</gene>
<keyword evidence="3" id="KW-0479">Metal-binding</keyword>
<dbReference type="Pfam" id="PF17894">
    <property type="entry name" value="Cas9_Topo"/>
    <property type="match status" value="1"/>
</dbReference>
<comment type="cofactor">
    <cofactor evidence="1">
        <name>Mg(2+)</name>
        <dbReference type="ChEBI" id="CHEBI:18420"/>
    </cofactor>
</comment>
<dbReference type="InterPro" id="IPR040619">
    <property type="entry name" value="Cas9_alpha-helical_lobe"/>
</dbReference>
<keyword evidence="9 12" id="KW-0238">DNA-binding</keyword>
<dbReference type="SMART" id="SM00507">
    <property type="entry name" value="HNHc"/>
    <property type="match status" value="1"/>
</dbReference>
<dbReference type="PATRIC" id="fig|1125717.3.peg.216"/>
<dbReference type="GO" id="GO:0016787">
    <property type="term" value="F:hydrolase activity"/>
    <property type="evidence" value="ECO:0007669"/>
    <property type="project" value="UniProtKB-KW"/>
</dbReference>
<evidence type="ECO:0000313" key="14">
    <source>
        <dbReference type="EMBL" id="EJF50633.1"/>
    </source>
</evidence>
<dbReference type="GO" id="GO:0051607">
    <property type="term" value="P:defense response to virus"/>
    <property type="evidence" value="ECO:0007669"/>
    <property type="project" value="UniProtKB-KW"/>
</dbReference>
<dbReference type="Pfam" id="PF18541">
    <property type="entry name" value="RuvC_III"/>
    <property type="match status" value="1"/>
</dbReference>
<dbReference type="Pfam" id="PF17893">
    <property type="entry name" value="Cas9_b_hairpin"/>
    <property type="match status" value="1"/>
</dbReference>
<dbReference type="InterPro" id="IPR040796">
    <property type="entry name" value="Cas9_b_hairpin"/>
</dbReference>
<proteinExistence type="predicted"/>
<dbReference type="InterPro" id="IPR033114">
    <property type="entry name" value="HNH_CAS9"/>
</dbReference>
<organism evidence="14 15">
    <name type="scientific">Schaalia georgiae F0490</name>
    <dbReference type="NCBI Taxonomy" id="1125717"/>
    <lineage>
        <taxon>Bacteria</taxon>
        <taxon>Bacillati</taxon>
        <taxon>Actinomycetota</taxon>
        <taxon>Actinomycetes</taxon>
        <taxon>Actinomycetales</taxon>
        <taxon>Actinomycetaceae</taxon>
        <taxon>Schaalia</taxon>
    </lineage>
</organism>
<dbReference type="InterPro" id="IPR003615">
    <property type="entry name" value="HNH_nuc"/>
</dbReference>
<evidence type="ECO:0000256" key="1">
    <source>
        <dbReference type="ARBA" id="ARBA00001946"/>
    </source>
</evidence>
<feature type="domain" description="HNH Cas9-type" evidence="13">
    <location>
        <begin position="520"/>
        <end position="682"/>
    </location>
</feature>
<evidence type="ECO:0000259" key="13">
    <source>
        <dbReference type="PROSITE" id="PS51749"/>
    </source>
</evidence>
<name>J1HXP8_9ACTO</name>
<evidence type="ECO:0000256" key="7">
    <source>
        <dbReference type="ARBA" id="ARBA00022884"/>
    </source>
</evidence>
<dbReference type="InterPro" id="IPR002711">
    <property type="entry name" value="HNH"/>
</dbReference>